<keyword evidence="3" id="KW-0411">Iron-sulfur</keyword>
<dbReference type="GO" id="GO:0046872">
    <property type="term" value="F:metal ion binding"/>
    <property type="evidence" value="ECO:0007669"/>
    <property type="project" value="UniProtKB-KW"/>
</dbReference>
<comment type="catalytic activity">
    <reaction evidence="4">
        <text>a ubiquinone + n Na(+)(in) + NADH + H(+) = a ubiquinol + n Na(+)(out) + NAD(+)</text>
        <dbReference type="Rhea" id="RHEA:47748"/>
        <dbReference type="Rhea" id="RHEA-COMP:9565"/>
        <dbReference type="Rhea" id="RHEA-COMP:9566"/>
        <dbReference type="ChEBI" id="CHEBI:15378"/>
        <dbReference type="ChEBI" id="CHEBI:16389"/>
        <dbReference type="ChEBI" id="CHEBI:17976"/>
        <dbReference type="ChEBI" id="CHEBI:29101"/>
        <dbReference type="ChEBI" id="CHEBI:57540"/>
        <dbReference type="ChEBI" id="CHEBI:57945"/>
        <dbReference type="EC" id="7.2.1.1"/>
    </reaction>
</comment>
<dbReference type="InterPro" id="IPR017896">
    <property type="entry name" value="4Fe4S_Fe-S-bd"/>
</dbReference>
<dbReference type="AlphaFoldDB" id="A0A1G5GBR5"/>
<dbReference type="PANTHER" id="PTHR37839:SF1">
    <property type="entry name" value="NA(+)-TRANSLOCATING NADH-QUINONE REDUCTASE SUBUNIT A"/>
    <property type="match status" value="1"/>
</dbReference>
<comment type="function">
    <text evidence="4">NQR complex catalyzes the reduction of ubiquinone-1 to ubiquinol by two successive reactions, coupled with the transport of Na(+) ions from the cytoplasm to the periplasm. NqrA to NqrE are probably involved in the second step, the conversion of ubisemiquinone to ubiquinol.</text>
</comment>
<dbReference type="InterPro" id="IPR008703">
    <property type="entry name" value="NqrA"/>
</dbReference>
<keyword evidence="4 6" id="KW-0830">Ubiquinone</keyword>
<dbReference type="Pfam" id="PF05896">
    <property type="entry name" value="NQRA_N"/>
    <property type="match status" value="1"/>
</dbReference>
<dbReference type="GO" id="GO:0006814">
    <property type="term" value="P:sodium ion transport"/>
    <property type="evidence" value="ECO:0007669"/>
    <property type="project" value="UniProtKB-UniRule"/>
</dbReference>
<dbReference type="Pfam" id="PF24836">
    <property type="entry name" value="NQRA_2nd"/>
    <property type="match status" value="1"/>
</dbReference>
<dbReference type="PROSITE" id="PS00198">
    <property type="entry name" value="4FE4S_FER_1"/>
    <property type="match status" value="1"/>
</dbReference>
<keyword evidence="2" id="KW-0408">Iron</keyword>
<evidence type="ECO:0000256" key="3">
    <source>
        <dbReference type="ARBA" id="ARBA00023014"/>
    </source>
</evidence>
<evidence type="ECO:0000313" key="7">
    <source>
        <dbReference type="Proteomes" id="UP000198870"/>
    </source>
</evidence>
<keyword evidence="4" id="KW-0406">Ion transport</keyword>
<dbReference type="STRING" id="419481.SAMN05216233_11051"/>
<dbReference type="PANTHER" id="PTHR37839">
    <property type="entry name" value="NA(+)-TRANSLOCATING NADH-QUINONE REDUCTASE SUBUNIT A"/>
    <property type="match status" value="1"/>
</dbReference>
<keyword evidence="4" id="KW-0813">Transport</keyword>
<keyword evidence="1" id="KW-0479">Metal-binding</keyword>
<dbReference type="SUPFAM" id="SSF46548">
    <property type="entry name" value="alpha-helical ferredoxin"/>
    <property type="match status" value="1"/>
</dbReference>
<evidence type="ECO:0000313" key="6">
    <source>
        <dbReference type="EMBL" id="SCY48690.1"/>
    </source>
</evidence>
<keyword evidence="4" id="KW-0520">NAD</keyword>
<feature type="domain" description="4Fe-4S ferredoxin-type" evidence="5">
    <location>
        <begin position="402"/>
        <end position="430"/>
    </location>
</feature>
<comment type="similarity">
    <text evidence="4">Belongs to the NqrA family.</text>
</comment>
<dbReference type="HAMAP" id="MF_00425">
    <property type="entry name" value="NqrA"/>
    <property type="match status" value="1"/>
</dbReference>
<sequence>MKTLTLTNGFSLNTSGQVAECVAESPVPTTVALMPGWIPHVKPRLLVKEGDAVNGGAPLFEDKRNPVVTYPSPGGGVVERIVYGPRRRIDEVVITLDEEERWERFEPVSPNRIAATDPDTLRHMLLKGGVWPLLRELPFRDHPDPASRPAHIIVTLGWAGGHLALPALALEGEEMAFQNGLAILKQFCPSVHVITPAHTGELSEPILKTVTAHIRGGYPAGDPGHYLYHIRKEPSENRSWYIEGQDLVALARFVTEGCFYPKRVMAVGGNGATVCGHVRTRVGAPVSSLDPQEKRRRRIGGSPFSGLFLPATGYMNFFDKGLTLLPVGDEEDLFGFLRAGYTRPSQSRTFLSVFNKKPLNLDCGMHGEGRPCINCGRCAQVCPVAILPQYTMKCMVAGEVEEALAHGLLDCIECGLCSYVCPSKIELLDTLKTAKAQYRKERDG</sequence>
<keyword evidence="4" id="KW-0739">Sodium transport</keyword>
<dbReference type="Gene3D" id="3.30.70.20">
    <property type="match status" value="1"/>
</dbReference>
<name>A0A1G5GBR5_9BACT</name>
<dbReference type="EMBL" id="FMUX01000010">
    <property type="protein sequence ID" value="SCY48690.1"/>
    <property type="molecule type" value="Genomic_DNA"/>
</dbReference>
<keyword evidence="4" id="KW-0915">Sodium</keyword>
<evidence type="ECO:0000256" key="4">
    <source>
        <dbReference type="HAMAP-Rule" id="MF_00425"/>
    </source>
</evidence>
<dbReference type="Proteomes" id="UP000198870">
    <property type="component" value="Unassembled WGS sequence"/>
</dbReference>
<organism evidence="6 7">
    <name type="scientific">Desulfoluna spongiiphila</name>
    <dbReference type="NCBI Taxonomy" id="419481"/>
    <lineage>
        <taxon>Bacteria</taxon>
        <taxon>Pseudomonadati</taxon>
        <taxon>Thermodesulfobacteriota</taxon>
        <taxon>Desulfobacteria</taxon>
        <taxon>Desulfobacterales</taxon>
        <taxon>Desulfolunaceae</taxon>
        <taxon>Desulfoluna</taxon>
    </lineage>
</organism>
<gene>
    <name evidence="4" type="primary">nqrA</name>
    <name evidence="6" type="ORF">SAMN05216233_11051</name>
</gene>
<keyword evidence="4" id="KW-1278">Translocase</keyword>
<protein>
    <recommendedName>
        <fullName evidence="4">Na(+)-translocating NADH-quinone reductase subunit A</fullName>
        <shortName evidence="4">Na(+)-NQR subunit A</shortName>
        <shortName evidence="4">Na(+)-translocating NQR subunit A</shortName>
        <ecNumber evidence="4">7.2.1.1</ecNumber>
    </recommendedName>
    <alternativeName>
        <fullName evidence="4">NQR complex subunit A</fullName>
    </alternativeName>
    <alternativeName>
        <fullName evidence="4">NQR-1 subunit A</fullName>
    </alternativeName>
</protein>
<feature type="domain" description="4Fe-4S ferredoxin-type" evidence="5">
    <location>
        <begin position="362"/>
        <end position="393"/>
    </location>
</feature>
<dbReference type="Pfam" id="PF12838">
    <property type="entry name" value="Fer4_7"/>
    <property type="match status" value="1"/>
</dbReference>
<dbReference type="InterPro" id="IPR056147">
    <property type="entry name" value="NQRA_N"/>
</dbReference>
<proteinExistence type="inferred from homology"/>
<keyword evidence="7" id="KW-1185">Reference proteome</keyword>
<dbReference type="GO" id="GO:0051536">
    <property type="term" value="F:iron-sulfur cluster binding"/>
    <property type="evidence" value="ECO:0007669"/>
    <property type="project" value="UniProtKB-KW"/>
</dbReference>
<evidence type="ECO:0000256" key="2">
    <source>
        <dbReference type="ARBA" id="ARBA00023004"/>
    </source>
</evidence>
<evidence type="ECO:0000256" key="1">
    <source>
        <dbReference type="ARBA" id="ARBA00022723"/>
    </source>
</evidence>
<dbReference type="GO" id="GO:0016655">
    <property type="term" value="F:oxidoreductase activity, acting on NAD(P)H, quinone or similar compound as acceptor"/>
    <property type="evidence" value="ECO:0007669"/>
    <property type="project" value="UniProtKB-UniRule"/>
</dbReference>
<accession>A0A1G5GBR5</accession>
<dbReference type="InterPro" id="IPR017900">
    <property type="entry name" value="4Fe4S_Fe_S_CS"/>
</dbReference>
<dbReference type="InterPro" id="IPR056148">
    <property type="entry name" value="NQRA_2nd"/>
</dbReference>
<dbReference type="EC" id="7.2.1.1" evidence="4"/>
<comment type="subunit">
    <text evidence="4">Composed of six subunits; NqrA, NqrB, NqrC, NqrD, NqrE and NqrF.</text>
</comment>
<evidence type="ECO:0000259" key="5">
    <source>
        <dbReference type="PROSITE" id="PS51379"/>
    </source>
</evidence>
<reference evidence="6 7" key="1">
    <citation type="submission" date="2016-10" db="EMBL/GenBank/DDBJ databases">
        <authorList>
            <person name="de Groot N.N."/>
        </authorList>
    </citation>
    <scope>NUCLEOTIDE SEQUENCE [LARGE SCALE GENOMIC DNA]</scope>
    <source>
        <strain evidence="6 7">AA1</strain>
    </source>
</reference>
<dbReference type="PROSITE" id="PS51379">
    <property type="entry name" value="4FE4S_FER_2"/>
    <property type="match status" value="2"/>
</dbReference>